<evidence type="ECO:0000259" key="1">
    <source>
        <dbReference type="PROSITE" id="PS50943"/>
    </source>
</evidence>
<protein>
    <recommendedName>
        <fullName evidence="1">HTH cro/C1-type domain-containing protein</fullName>
    </recommendedName>
</protein>
<dbReference type="EMBL" id="AZHX01000298">
    <property type="protein sequence ID" value="ETX08117.1"/>
    <property type="molecule type" value="Genomic_DNA"/>
</dbReference>
<dbReference type="SMART" id="SM00530">
    <property type="entry name" value="HTH_XRE"/>
    <property type="match status" value="1"/>
</dbReference>
<accession>W4MEN7</accession>
<dbReference type="Pfam" id="PF05729">
    <property type="entry name" value="NACHT"/>
    <property type="match status" value="1"/>
</dbReference>
<dbReference type="Proteomes" id="UP000019140">
    <property type="component" value="Unassembled WGS sequence"/>
</dbReference>
<evidence type="ECO:0000313" key="3">
    <source>
        <dbReference type="Proteomes" id="UP000019140"/>
    </source>
</evidence>
<dbReference type="InterPro" id="IPR001387">
    <property type="entry name" value="Cro/C1-type_HTH"/>
</dbReference>
<name>W4MEN7_9BACT</name>
<keyword evidence="3" id="KW-1185">Reference proteome</keyword>
<reference evidence="2 3" key="1">
    <citation type="journal article" date="2014" name="Nature">
        <title>An environmental bacterial taxon with a large and distinct metabolic repertoire.</title>
        <authorList>
            <person name="Wilson M.C."/>
            <person name="Mori T."/>
            <person name="Ruckert C."/>
            <person name="Uria A.R."/>
            <person name="Helf M.J."/>
            <person name="Takada K."/>
            <person name="Gernert C."/>
            <person name="Steffens U.A."/>
            <person name="Heycke N."/>
            <person name="Schmitt S."/>
            <person name="Rinke C."/>
            <person name="Helfrich E.J."/>
            <person name="Brachmann A.O."/>
            <person name="Gurgui C."/>
            <person name="Wakimoto T."/>
            <person name="Kracht M."/>
            <person name="Crusemann M."/>
            <person name="Hentschel U."/>
            <person name="Abe I."/>
            <person name="Matsunaga S."/>
            <person name="Kalinowski J."/>
            <person name="Takeyama H."/>
            <person name="Piel J."/>
        </authorList>
    </citation>
    <scope>NUCLEOTIDE SEQUENCE [LARGE SCALE GENOMIC DNA]</scope>
    <source>
        <strain evidence="3">TSY2</strain>
    </source>
</reference>
<comment type="caution">
    <text evidence="2">The sequence shown here is derived from an EMBL/GenBank/DDBJ whole genome shotgun (WGS) entry which is preliminary data.</text>
</comment>
<sequence>MIERHLNIPKIAQRLSQLNLTLEDFKANVGVDRRTIERLISGKTTTPQRETVRIIAEFLDLPVHEILALGEADTAVPLSEQELYLPMTGAYCVGREREIEQLDRAWSDRKLNLFSIVAMGGAGKSALVNRWVGMLAQDGWRGAERVFGWTFHSQGMRDTVASADAFFDAALRFFGNAEPGAKTAWDKGKRLAHLVRQQRTLLLLDGIEPLQEPPGPKAGQIKDAALAALLQSLASQQPGLCVVTTRIGVADIDAWHSTTAEVLNLQGFSDDAGAEFLQVLGVQGPVAERRAASRTFGGHVLALQLLGAYLKETRGGGCQPPLRDYHAR</sequence>
<dbReference type="AlphaFoldDB" id="W4MEN7"/>
<dbReference type="GO" id="GO:0003677">
    <property type="term" value="F:DNA binding"/>
    <property type="evidence" value="ECO:0007669"/>
    <property type="project" value="InterPro"/>
</dbReference>
<dbReference type="HOGENOM" id="CLU_846449_0_0_7"/>
<dbReference type="Gene3D" id="3.40.50.300">
    <property type="entry name" value="P-loop containing nucleotide triphosphate hydrolases"/>
    <property type="match status" value="1"/>
</dbReference>
<dbReference type="Gene3D" id="1.10.260.40">
    <property type="entry name" value="lambda repressor-like DNA-binding domains"/>
    <property type="match status" value="1"/>
</dbReference>
<dbReference type="PRINTS" id="PR00364">
    <property type="entry name" value="DISEASERSIST"/>
</dbReference>
<dbReference type="PROSITE" id="PS50943">
    <property type="entry name" value="HTH_CROC1"/>
    <property type="match status" value="1"/>
</dbReference>
<dbReference type="InterPro" id="IPR027417">
    <property type="entry name" value="P-loop_NTPase"/>
</dbReference>
<evidence type="ECO:0000313" key="2">
    <source>
        <dbReference type="EMBL" id="ETX08117.1"/>
    </source>
</evidence>
<dbReference type="Pfam" id="PF01381">
    <property type="entry name" value="HTH_3"/>
    <property type="match status" value="1"/>
</dbReference>
<dbReference type="InterPro" id="IPR007111">
    <property type="entry name" value="NACHT_NTPase"/>
</dbReference>
<proteinExistence type="predicted"/>
<dbReference type="CDD" id="cd00093">
    <property type="entry name" value="HTH_XRE"/>
    <property type="match status" value="1"/>
</dbReference>
<dbReference type="SUPFAM" id="SSF47413">
    <property type="entry name" value="lambda repressor-like DNA-binding domains"/>
    <property type="match status" value="1"/>
</dbReference>
<feature type="domain" description="HTH cro/C1-type" evidence="1">
    <location>
        <begin position="11"/>
        <end position="66"/>
    </location>
</feature>
<dbReference type="SUPFAM" id="SSF52540">
    <property type="entry name" value="P-loop containing nucleoside triphosphate hydrolases"/>
    <property type="match status" value="1"/>
</dbReference>
<organism evidence="2 3">
    <name type="scientific">Candidatus Entotheonella gemina</name>
    <dbReference type="NCBI Taxonomy" id="1429439"/>
    <lineage>
        <taxon>Bacteria</taxon>
        <taxon>Pseudomonadati</taxon>
        <taxon>Nitrospinota/Tectimicrobiota group</taxon>
        <taxon>Candidatus Tectimicrobiota</taxon>
        <taxon>Candidatus Entotheonellia</taxon>
        <taxon>Candidatus Entotheonellales</taxon>
        <taxon>Candidatus Entotheonellaceae</taxon>
        <taxon>Candidatus Entotheonella</taxon>
    </lineage>
</organism>
<dbReference type="InterPro" id="IPR010982">
    <property type="entry name" value="Lambda_DNA-bd_dom_sf"/>
</dbReference>
<gene>
    <name evidence="2" type="ORF">ETSY2_07265</name>
</gene>